<dbReference type="EMBL" id="CP098400">
    <property type="protein sequence ID" value="URW79331.1"/>
    <property type="molecule type" value="Genomic_DNA"/>
</dbReference>
<reference evidence="2" key="1">
    <citation type="submission" date="2022-05" db="EMBL/GenBank/DDBJ databases">
        <authorList>
            <person name="Sun X."/>
        </authorList>
    </citation>
    <scope>NUCLEOTIDE SEQUENCE</scope>
    <source>
        <strain evidence="2">Ai-910</strain>
    </source>
</reference>
<name>A0A9J6ZNW5_9BACT</name>
<proteinExistence type="predicted"/>
<feature type="coiled-coil region" evidence="1">
    <location>
        <begin position="97"/>
        <end position="145"/>
    </location>
</feature>
<keyword evidence="3" id="KW-1185">Reference proteome</keyword>
<sequence>MKKSALLLLLLPMFMWQCTPGPSKTELLREKDSLLLATAEKEIMINRFIENLGEIEENLRIIKEKENIISIQAEQGDVKGHAGEQINQDIQLIYELMLKNKERIQELEKQAKSAGANSAKLNKLIASMELQLKEQAEQILVLQEQLAERDVIIGNLSQELIGLSYSMDSLHQVTEATRAQLNQTTDEKNTAWYAVGTRSELKSRSIITREGFLFFGDTKVLKEDFDKQYFNQVDTRTATEFPLYASKAKVLTSHPEGSFELANGQEGTLVLYVKDADAFWSISKYLVVQTN</sequence>
<dbReference type="AlphaFoldDB" id="A0A9J6ZNW5"/>
<evidence type="ECO:0000313" key="2">
    <source>
        <dbReference type="EMBL" id="URW79331.1"/>
    </source>
</evidence>
<evidence type="ECO:0000256" key="1">
    <source>
        <dbReference type="SAM" id="Coils"/>
    </source>
</evidence>
<dbReference type="KEGG" id="alkq:M9189_10740"/>
<reference evidence="2" key="2">
    <citation type="submission" date="2022-06" db="EMBL/GenBank/DDBJ databases">
        <title>Xiashengella guii gen. nov. sp. nov., a bacterium isolated form anaerobic digestion tank.</title>
        <authorList>
            <person name="Huang H."/>
        </authorList>
    </citation>
    <scope>NUCLEOTIDE SEQUENCE</scope>
    <source>
        <strain evidence="2">Ai-910</strain>
    </source>
</reference>
<accession>A0A9J6ZNW5</accession>
<protein>
    <submittedName>
        <fullName evidence="2">Uncharacterized protein</fullName>
    </submittedName>
</protein>
<keyword evidence="1" id="KW-0175">Coiled coil</keyword>
<evidence type="ECO:0000313" key="3">
    <source>
        <dbReference type="Proteomes" id="UP001056426"/>
    </source>
</evidence>
<dbReference type="Proteomes" id="UP001056426">
    <property type="component" value="Chromosome"/>
</dbReference>
<dbReference type="RefSeq" id="WP_250723137.1">
    <property type="nucleotide sequence ID" value="NZ_CP098400.1"/>
</dbReference>
<gene>
    <name evidence="2" type="ORF">M9189_10740</name>
</gene>
<organism evidence="2 3">
    <name type="scientific">Xiashengella succiniciproducens</name>
    <dbReference type="NCBI Taxonomy" id="2949635"/>
    <lineage>
        <taxon>Bacteria</taxon>
        <taxon>Pseudomonadati</taxon>
        <taxon>Bacteroidota</taxon>
        <taxon>Bacteroidia</taxon>
        <taxon>Marinilabiliales</taxon>
        <taxon>Marinilabiliaceae</taxon>
        <taxon>Xiashengella</taxon>
    </lineage>
</organism>